<organism evidence="2 3">
    <name type="scientific">Blastopirellula marina DSM 3645</name>
    <dbReference type="NCBI Taxonomy" id="314230"/>
    <lineage>
        <taxon>Bacteria</taxon>
        <taxon>Pseudomonadati</taxon>
        <taxon>Planctomycetota</taxon>
        <taxon>Planctomycetia</taxon>
        <taxon>Pirellulales</taxon>
        <taxon>Pirellulaceae</taxon>
        <taxon>Blastopirellula</taxon>
    </lineage>
</organism>
<evidence type="ECO:0008006" key="4">
    <source>
        <dbReference type="Google" id="ProtNLM"/>
    </source>
</evidence>
<sequence length="129" mass="13561">MKAPIAFVVLAALAVLGCGPGANSDLGEVKGLVKLDGSPLPNAQVQFQPTQGRPSYGLTDANGEFELQYTGTAAGALIGNHRVMVSTAISQENGQMAPELVPAKYNSKSDLQKEVQPGVNEYEFDLVSR</sequence>
<feature type="signal peptide" evidence="1">
    <location>
        <begin position="1"/>
        <end position="24"/>
    </location>
</feature>
<protein>
    <recommendedName>
        <fullName evidence="4">Carboxypeptidase regulatory-like domain-containing protein</fullName>
    </recommendedName>
</protein>
<dbReference type="EMBL" id="AANZ01000004">
    <property type="protein sequence ID" value="EAQ81698.1"/>
    <property type="molecule type" value="Genomic_DNA"/>
</dbReference>
<dbReference type="RefSeq" id="WP_002653689.1">
    <property type="nucleotide sequence ID" value="NZ_CH672376.1"/>
</dbReference>
<reference evidence="2 3" key="1">
    <citation type="submission" date="2006-02" db="EMBL/GenBank/DDBJ databases">
        <authorList>
            <person name="Amann R."/>
            <person name="Ferriera S."/>
            <person name="Johnson J."/>
            <person name="Kravitz S."/>
            <person name="Halpern A."/>
            <person name="Remington K."/>
            <person name="Beeson K."/>
            <person name="Tran B."/>
            <person name="Rogers Y.-H."/>
            <person name="Friedman R."/>
            <person name="Venter J.C."/>
        </authorList>
    </citation>
    <scope>NUCLEOTIDE SEQUENCE [LARGE SCALE GENOMIC DNA]</scope>
    <source>
        <strain evidence="2 3">DSM 3645</strain>
    </source>
</reference>
<name>A3ZPM0_9BACT</name>
<dbReference type="STRING" id="314230.DSM3645_28992"/>
<dbReference type="PROSITE" id="PS51257">
    <property type="entry name" value="PROKAR_LIPOPROTEIN"/>
    <property type="match status" value="1"/>
</dbReference>
<dbReference type="InterPro" id="IPR013783">
    <property type="entry name" value="Ig-like_fold"/>
</dbReference>
<comment type="caution">
    <text evidence="2">The sequence shown here is derived from an EMBL/GenBank/DDBJ whole genome shotgun (WGS) entry which is preliminary data.</text>
</comment>
<dbReference type="AlphaFoldDB" id="A3ZPM0"/>
<feature type="chain" id="PRO_5002664956" description="Carboxypeptidase regulatory-like domain-containing protein" evidence="1">
    <location>
        <begin position="25"/>
        <end position="129"/>
    </location>
</feature>
<dbReference type="HOGENOM" id="CLU_113730_5_2_0"/>
<accession>A3ZPM0</accession>
<dbReference type="Gene3D" id="2.60.40.10">
    <property type="entry name" value="Immunoglobulins"/>
    <property type="match status" value="1"/>
</dbReference>
<evidence type="ECO:0000313" key="3">
    <source>
        <dbReference type="Proteomes" id="UP000004358"/>
    </source>
</evidence>
<evidence type="ECO:0000313" key="2">
    <source>
        <dbReference type="EMBL" id="EAQ81698.1"/>
    </source>
</evidence>
<dbReference type="Proteomes" id="UP000004358">
    <property type="component" value="Unassembled WGS sequence"/>
</dbReference>
<keyword evidence="1" id="KW-0732">Signal</keyword>
<gene>
    <name evidence="2" type="ORF">DSM3645_28992</name>
</gene>
<proteinExistence type="predicted"/>
<dbReference type="OrthoDB" id="275291at2"/>
<evidence type="ECO:0000256" key="1">
    <source>
        <dbReference type="SAM" id="SignalP"/>
    </source>
</evidence>
<dbReference type="eggNOG" id="ENOG50346Y5">
    <property type="taxonomic scope" value="Bacteria"/>
</dbReference>